<evidence type="ECO:0000256" key="1">
    <source>
        <dbReference type="ARBA" id="ARBA00022722"/>
    </source>
</evidence>
<sequence>MARTMFEAGTSIGSKTHRNYWGLIYKYRYLSRKAMLLHTVENAKTRKKHQKNNKINNPRKGTEENIETLDKLPERHTCLEVGSTLKPTDSWTSLAKCGVTPIVQANLQTSVGKKLVAAALSERWEVDSGFLSEASPPASGHRSSCHNMCGRTSELARCSLVDYHGNVLYGKYICSCQPVTDLRTRWSGIQRHHFQNALPFPEARTEILRILEGKVVIGHALYNDFQALDLTHLGHMIRDTSGTRLKGHSSVEDALASLDLYKLVERDWEQDMRERMRDWDIGTLPDPTTSNHYMQDQYWPEDLTEDSRREGWRTVGEKAGGQSARRLEDSRREGWRTVGEKAGGQSARRLEDSRREGWR</sequence>
<dbReference type="PANTHER" id="PTHR12801:SF57">
    <property type="entry name" value="APOPTOSIS-ENHANCING NUCLEASE"/>
    <property type="match status" value="1"/>
</dbReference>
<accession>A0A673Y4H6</accession>
<dbReference type="Proteomes" id="UP000472277">
    <property type="component" value="Chromosome 4"/>
</dbReference>
<dbReference type="InterPro" id="IPR047021">
    <property type="entry name" value="REXO1/3/4-like"/>
</dbReference>
<dbReference type="InParanoid" id="A0A673Y4H6"/>
<evidence type="ECO:0000256" key="3">
    <source>
        <dbReference type="SAM" id="MobiDB-lite"/>
    </source>
</evidence>
<name>A0A673Y4H6_SALTR</name>
<feature type="domain" description="Exonuclease" evidence="4">
    <location>
        <begin position="148"/>
        <end position="270"/>
    </location>
</feature>
<dbReference type="PANTHER" id="PTHR12801">
    <property type="entry name" value="RNA EXONUCLEASE REXO1 / RECO3 FAMILY MEMBER-RELATED"/>
    <property type="match status" value="1"/>
</dbReference>
<keyword evidence="6" id="KW-1185">Reference proteome</keyword>
<reference evidence="5" key="2">
    <citation type="submission" date="2025-09" db="UniProtKB">
        <authorList>
            <consortium name="Ensembl"/>
        </authorList>
    </citation>
    <scope>IDENTIFICATION</scope>
</reference>
<protein>
    <submittedName>
        <fullName evidence="5">Interferon stimulated exonuclease gene</fullName>
    </submittedName>
</protein>
<dbReference type="GO" id="GO:0005634">
    <property type="term" value="C:nucleus"/>
    <property type="evidence" value="ECO:0007669"/>
    <property type="project" value="TreeGrafter"/>
</dbReference>
<dbReference type="InterPro" id="IPR012337">
    <property type="entry name" value="RNaseH-like_sf"/>
</dbReference>
<evidence type="ECO:0000256" key="2">
    <source>
        <dbReference type="ARBA" id="ARBA00022801"/>
    </source>
</evidence>
<dbReference type="AlphaFoldDB" id="A0A673Y4H6"/>
<dbReference type="Ensembl" id="ENSSTUT00000030792.1">
    <property type="protein sequence ID" value="ENSSTUP00000029420.1"/>
    <property type="gene ID" value="ENSSTUG00000012726.1"/>
</dbReference>
<proteinExistence type="predicted"/>
<evidence type="ECO:0000313" key="6">
    <source>
        <dbReference type="Proteomes" id="UP000472277"/>
    </source>
</evidence>
<evidence type="ECO:0000259" key="4">
    <source>
        <dbReference type="SMART" id="SM00479"/>
    </source>
</evidence>
<dbReference type="GO" id="GO:0003676">
    <property type="term" value="F:nucleic acid binding"/>
    <property type="evidence" value="ECO:0007669"/>
    <property type="project" value="InterPro"/>
</dbReference>
<feature type="compositionally biased region" description="Basic and acidic residues" evidence="3">
    <location>
        <begin position="348"/>
        <end position="359"/>
    </location>
</feature>
<organism evidence="5 6">
    <name type="scientific">Salmo trutta</name>
    <name type="common">Brown trout</name>
    <dbReference type="NCBI Taxonomy" id="8032"/>
    <lineage>
        <taxon>Eukaryota</taxon>
        <taxon>Metazoa</taxon>
        <taxon>Chordata</taxon>
        <taxon>Craniata</taxon>
        <taxon>Vertebrata</taxon>
        <taxon>Euteleostomi</taxon>
        <taxon>Actinopterygii</taxon>
        <taxon>Neopterygii</taxon>
        <taxon>Teleostei</taxon>
        <taxon>Protacanthopterygii</taxon>
        <taxon>Salmoniformes</taxon>
        <taxon>Salmonidae</taxon>
        <taxon>Salmoninae</taxon>
        <taxon>Salmo</taxon>
    </lineage>
</organism>
<feature type="compositionally biased region" description="Basic and acidic residues" evidence="3">
    <location>
        <begin position="325"/>
        <end position="339"/>
    </location>
</feature>
<dbReference type="Gene3D" id="3.30.420.10">
    <property type="entry name" value="Ribonuclease H-like superfamily/Ribonuclease H"/>
    <property type="match status" value="1"/>
</dbReference>
<dbReference type="InterPro" id="IPR013520">
    <property type="entry name" value="Ribonucl_H"/>
</dbReference>
<dbReference type="FunCoup" id="A0A673Y4H6">
    <property type="interactions" value="695"/>
</dbReference>
<dbReference type="SUPFAM" id="SSF53098">
    <property type="entry name" value="Ribonuclease H-like"/>
    <property type="match status" value="1"/>
</dbReference>
<reference evidence="5" key="1">
    <citation type="submission" date="2025-08" db="UniProtKB">
        <authorList>
            <consortium name="Ensembl"/>
        </authorList>
    </citation>
    <scope>IDENTIFICATION</scope>
</reference>
<feature type="region of interest" description="Disordered" evidence="3">
    <location>
        <begin position="313"/>
        <end position="359"/>
    </location>
</feature>
<dbReference type="InterPro" id="IPR036397">
    <property type="entry name" value="RNaseH_sf"/>
</dbReference>
<dbReference type="OMA" id="RERMRDW"/>
<keyword evidence="2" id="KW-0378">Hydrolase</keyword>
<dbReference type="GeneTree" id="ENSGT00940000160781"/>
<dbReference type="GO" id="GO:0004527">
    <property type="term" value="F:exonuclease activity"/>
    <property type="evidence" value="ECO:0007669"/>
    <property type="project" value="InterPro"/>
</dbReference>
<keyword evidence="1" id="KW-0540">Nuclease</keyword>
<evidence type="ECO:0000313" key="5">
    <source>
        <dbReference type="Ensembl" id="ENSSTUP00000029420.1"/>
    </source>
</evidence>
<dbReference type="SMART" id="SM00479">
    <property type="entry name" value="EXOIII"/>
    <property type="match status" value="1"/>
</dbReference>